<reference evidence="1" key="1">
    <citation type="submission" date="2016-08" db="EMBL/GenBank/DDBJ databases">
        <authorList>
            <person name="Ngugi D.K."/>
            <person name="Miyake S."/>
            <person name="Stingl U."/>
        </authorList>
    </citation>
    <scope>NUCLEOTIDE SEQUENCE</scope>
    <source>
        <strain evidence="1">SCG-D08WGA-EpuloA1</strain>
    </source>
</reference>
<comment type="caution">
    <text evidence="1">The sequence shown here is derived from an EMBL/GenBank/DDBJ whole genome shotgun (WGS) entry which is preliminary data.</text>
</comment>
<protein>
    <submittedName>
        <fullName evidence="1">Uncharacterized protein</fullName>
    </submittedName>
</protein>
<name>A0ACC8XAI6_9FIRM</name>
<evidence type="ECO:0000313" key="2">
    <source>
        <dbReference type="Proteomes" id="UP000188637"/>
    </source>
</evidence>
<sequence>IAQNILSSYVGIDMQNQNLSMEMDRINVGDSALSGVADSLNRIQELSVQASNGTLSSSEREIIQGEIDYIKEGISDSLSNGEFNAQSLFGSGENQLGEISLESLGIADFDVTGDFSLDTIDQALDQVASLQSELGAQTNGMQHQYNSNAVTSENLKATASRIQDTDYAEEIMNLNTKNALSQYQMQVQKNMMNLISGSSFNIAL</sequence>
<gene>
    <name evidence="1" type="ORF">AN640_01790</name>
</gene>
<evidence type="ECO:0000313" key="1">
    <source>
        <dbReference type="EMBL" id="ONI39321.1"/>
    </source>
</evidence>
<organism evidence="1 2">
    <name type="scientific">Candidatus Epulonipiscium fishelsonii</name>
    <dbReference type="NCBI Taxonomy" id="77094"/>
    <lineage>
        <taxon>Bacteria</taxon>
        <taxon>Bacillati</taxon>
        <taxon>Bacillota</taxon>
        <taxon>Clostridia</taxon>
        <taxon>Lachnospirales</taxon>
        <taxon>Lachnospiraceae</taxon>
        <taxon>Candidatus Epulonipiscium</taxon>
    </lineage>
</organism>
<accession>A0ACC8XAI6</accession>
<dbReference type="Proteomes" id="UP000188637">
    <property type="component" value="Unassembled WGS sequence"/>
</dbReference>
<proteinExistence type="predicted"/>
<feature type="non-terminal residue" evidence="1">
    <location>
        <position position="1"/>
    </location>
</feature>
<dbReference type="EMBL" id="LJHD01000263">
    <property type="protein sequence ID" value="ONI39321.1"/>
    <property type="molecule type" value="Genomic_DNA"/>
</dbReference>
<keyword evidence="2" id="KW-1185">Reference proteome</keyword>